<dbReference type="InterPro" id="IPR029063">
    <property type="entry name" value="SAM-dependent_MTases_sf"/>
</dbReference>
<dbReference type="EMBL" id="MEUJ01000004">
    <property type="protein sequence ID" value="OGC40338.1"/>
    <property type="molecule type" value="Genomic_DNA"/>
</dbReference>
<dbReference type="SUPFAM" id="SSF53335">
    <property type="entry name" value="S-adenosyl-L-methionine-dependent methyltransferases"/>
    <property type="match status" value="1"/>
</dbReference>
<proteinExistence type="predicted"/>
<sequence>MRGAYDGILSEPDQIAFANVCRSMLKTGGRLFLSSLGLPFPVEALPDGWETFELFDRKNNFQENGLGLIMDSGSSVGKVPQYYSSREEVTTIFQKAGFQIEEVYRYDMLPQLIGEESIYVFS</sequence>
<accession>A0A1F4U5U4</accession>
<evidence type="ECO:0000313" key="2">
    <source>
        <dbReference type="Proteomes" id="UP000179242"/>
    </source>
</evidence>
<dbReference type="Gene3D" id="3.40.50.150">
    <property type="entry name" value="Vaccinia Virus protein VP39"/>
    <property type="match status" value="1"/>
</dbReference>
<dbReference type="Proteomes" id="UP000179242">
    <property type="component" value="Unassembled WGS sequence"/>
</dbReference>
<dbReference type="AlphaFoldDB" id="A0A1F4U5U4"/>
<reference evidence="1 2" key="1">
    <citation type="journal article" date="2016" name="Nat. Commun.">
        <title>Thousands of microbial genomes shed light on interconnected biogeochemical processes in an aquifer system.</title>
        <authorList>
            <person name="Anantharaman K."/>
            <person name="Brown C.T."/>
            <person name="Hug L.A."/>
            <person name="Sharon I."/>
            <person name="Castelle C.J."/>
            <person name="Probst A.J."/>
            <person name="Thomas B.C."/>
            <person name="Singh A."/>
            <person name="Wilkins M.J."/>
            <person name="Karaoz U."/>
            <person name="Brodie E.L."/>
            <person name="Williams K.H."/>
            <person name="Hubbard S.S."/>
            <person name="Banfield J.F."/>
        </authorList>
    </citation>
    <scope>NUCLEOTIDE SEQUENCE [LARGE SCALE GENOMIC DNA]</scope>
</reference>
<name>A0A1F4U5U4_UNCSA</name>
<evidence type="ECO:0000313" key="1">
    <source>
        <dbReference type="EMBL" id="OGC40338.1"/>
    </source>
</evidence>
<organism evidence="1 2">
    <name type="scientific">candidate division WOR-1 bacterium RIFOXYC2_FULL_46_14</name>
    <dbReference type="NCBI Taxonomy" id="1802587"/>
    <lineage>
        <taxon>Bacteria</taxon>
        <taxon>Bacillati</taxon>
        <taxon>Saganbacteria</taxon>
    </lineage>
</organism>
<comment type="caution">
    <text evidence="1">The sequence shown here is derived from an EMBL/GenBank/DDBJ whole genome shotgun (WGS) entry which is preliminary data.</text>
</comment>
<evidence type="ECO:0008006" key="3">
    <source>
        <dbReference type="Google" id="ProtNLM"/>
    </source>
</evidence>
<protein>
    <recommendedName>
        <fullName evidence="3">Methyltransferase type 11 domain-containing protein</fullName>
    </recommendedName>
</protein>
<gene>
    <name evidence="1" type="ORF">A2438_03605</name>
</gene>